<reference evidence="9" key="1">
    <citation type="journal article" date="2023" name="Mol. Plant Microbe Interact.">
        <title>Elucidating the Obligate Nature and Biological Capacity of an Invasive Fungal Corn Pathogen.</title>
        <authorList>
            <person name="MacCready J.S."/>
            <person name="Roggenkamp E.M."/>
            <person name="Gdanetz K."/>
            <person name="Chilvers M.I."/>
        </authorList>
    </citation>
    <scope>NUCLEOTIDE SEQUENCE</scope>
    <source>
        <strain evidence="9">PM02</strain>
    </source>
</reference>
<feature type="region of interest" description="Disordered" evidence="7">
    <location>
        <begin position="110"/>
        <end position="130"/>
    </location>
</feature>
<evidence type="ECO:0000256" key="5">
    <source>
        <dbReference type="PROSITE-ProRule" id="PRU00108"/>
    </source>
</evidence>
<feature type="compositionally biased region" description="Basic and acidic residues" evidence="7">
    <location>
        <begin position="524"/>
        <end position="550"/>
    </location>
</feature>
<evidence type="ECO:0000256" key="2">
    <source>
        <dbReference type="ARBA" id="ARBA00023125"/>
    </source>
</evidence>
<feature type="region of interest" description="Disordered" evidence="7">
    <location>
        <begin position="427"/>
        <end position="580"/>
    </location>
</feature>
<dbReference type="GO" id="GO:0000981">
    <property type="term" value="F:DNA-binding transcription factor activity, RNA polymerase II-specific"/>
    <property type="evidence" value="ECO:0007669"/>
    <property type="project" value="InterPro"/>
</dbReference>
<keyword evidence="4 5" id="KW-0539">Nucleus</keyword>
<dbReference type="SUPFAM" id="SSF46689">
    <property type="entry name" value="Homeodomain-like"/>
    <property type="match status" value="1"/>
</dbReference>
<feature type="DNA-binding region" description="Homeobox" evidence="5">
    <location>
        <begin position="62"/>
        <end position="121"/>
    </location>
</feature>
<keyword evidence="10" id="KW-1185">Reference proteome</keyword>
<feature type="compositionally biased region" description="Polar residues" evidence="7">
    <location>
        <begin position="469"/>
        <end position="479"/>
    </location>
</feature>
<feature type="compositionally biased region" description="Gly residues" evidence="7">
    <location>
        <begin position="482"/>
        <end position="492"/>
    </location>
</feature>
<feature type="compositionally biased region" description="Polar residues" evidence="7">
    <location>
        <begin position="1"/>
        <end position="10"/>
    </location>
</feature>
<dbReference type="InterPro" id="IPR051775">
    <property type="entry name" value="Homeobox_domain"/>
</dbReference>
<dbReference type="InterPro" id="IPR001356">
    <property type="entry name" value="HD"/>
</dbReference>
<feature type="region of interest" description="Disordered" evidence="7">
    <location>
        <begin position="1"/>
        <end position="73"/>
    </location>
</feature>
<dbReference type="GO" id="GO:0000976">
    <property type="term" value="F:transcription cis-regulatory region binding"/>
    <property type="evidence" value="ECO:0007669"/>
    <property type="project" value="TreeGrafter"/>
</dbReference>
<name>A0AAD9MD29_9PEZI</name>
<dbReference type="Proteomes" id="UP001217918">
    <property type="component" value="Unassembled WGS sequence"/>
</dbReference>
<dbReference type="CDD" id="cd00086">
    <property type="entry name" value="homeodomain"/>
    <property type="match status" value="1"/>
</dbReference>
<dbReference type="SMART" id="SM00389">
    <property type="entry name" value="HOX"/>
    <property type="match status" value="1"/>
</dbReference>
<dbReference type="EMBL" id="JAQQPM010000006">
    <property type="protein sequence ID" value="KAK2072644.1"/>
    <property type="molecule type" value="Genomic_DNA"/>
</dbReference>
<feature type="compositionally biased region" description="Basic and acidic residues" evidence="7">
    <location>
        <begin position="13"/>
        <end position="24"/>
    </location>
</feature>
<protein>
    <recommendedName>
        <fullName evidence="8">Homeobox domain-containing protein</fullName>
    </recommendedName>
</protein>
<dbReference type="Gene3D" id="1.10.10.60">
    <property type="entry name" value="Homeodomain-like"/>
    <property type="match status" value="1"/>
</dbReference>
<evidence type="ECO:0000256" key="1">
    <source>
        <dbReference type="ARBA" id="ARBA00004123"/>
    </source>
</evidence>
<feature type="compositionally biased region" description="Low complexity" evidence="7">
    <location>
        <begin position="315"/>
        <end position="329"/>
    </location>
</feature>
<feature type="domain" description="Homeobox" evidence="8">
    <location>
        <begin position="60"/>
        <end position="120"/>
    </location>
</feature>
<evidence type="ECO:0000259" key="8">
    <source>
        <dbReference type="PROSITE" id="PS50071"/>
    </source>
</evidence>
<dbReference type="InterPro" id="IPR017970">
    <property type="entry name" value="Homeobox_CS"/>
</dbReference>
<dbReference type="PROSITE" id="PS50071">
    <property type="entry name" value="HOMEOBOX_2"/>
    <property type="match status" value="1"/>
</dbReference>
<dbReference type="InterPro" id="IPR009057">
    <property type="entry name" value="Homeodomain-like_sf"/>
</dbReference>
<feature type="compositionally biased region" description="Basic and acidic residues" evidence="7">
    <location>
        <begin position="208"/>
        <end position="225"/>
    </location>
</feature>
<feature type="compositionally biased region" description="Low complexity" evidence="7">
    <location>
        <begin position="28"/>
        <end position="49"/>
    </location>
</feature>
<dbReference type="PANTHER" id="PTHR24323:SF7">
    <property type="entry name" value="HOMEOBOX DOMAIN-CONTAINING PROTEIN"/>
    <property type="match status" value="1"/>
</dbReference>
<evidence type="ECO:0000313" key="9">
    <source>
        <dbReference type="EMBL" id="KAK2072644.1"/>
    </source>
</evidence>
<comment type="caution">
    <text evidence="9">The sequence shown here is derived from an EMBL/GenBank/DDBJ whole genome shotgun (WGS) entry which is preliminary data.</text>
</comment>
<evidence type="ECO:0000313" key="10">
    <source>
        <dbReference type="Proteomes" id="UP001217918"/>
    </source>
</evidence>
<dbReference type="AlphaFoldDB" id="A0AAD9MD29"/>
<sequence length="649" mass="68321">MTSHASSPSLSPRPDREAAPERPPPDSPNSNAAEARRASQSSAVAVAPEDLSSISLTQERHPKGKRKRTAATDKLLLEQCYNENPKPDKAARLEIVKRVSLNEKEVQIWFQNRRQNDRRKSRPLSPQEVAALHYGGMQVLSSDPVMYNRHAGGSESSSSSSSSSSSTTTPCSSSSMSAIAHGVTLPLTSEVADKLRSPDPSDTPGHGSSDEGEKPEDGRSDKRDSGIGMLHHAAETAIVETATPSHRTGLEPRNGSSDGRTSGLVRSFSSSTGYLANRWNAHSSFTNSDSLKLEPFMPSTRSSTASGMILPPPSSQSSQSSQFRLSLSLEGKAEVVPSTTSPPHLGPSRPSSDRLGGGGLILPPISALTGALPPRLTRGRSRDVHAWEFCCDAPENREDELLAHAKHEGNGSAIAAISLLRSTSSPAAAVNVGGGGSKTATSTLQPSTSTKRNAAHPTGITKKPKLGRVSSSVARTQTTGGSSSGLGPGLGGMRDKQRLAAAAMAAVAHEKSGKGPRTLSASGHDSDKENWSPDEDGRHERRPSHQEPWSRARTSLPSTRKPLPTAGAAGSSRRTMGGHVLGGCRLRGPTFVGGEEGSRDAQAAAALEIFDDGDDQEMERFMRGDVSPSKKGDVDAVAGLLSLSQGNWR</sequence>
<gene>
    <name evidence="9" type="ORF">P8C59_006984</name>
</gene>
<organism evidence="9 10">
    <name type="scientific">Phyllachora maydis</name>
    <dbReference type="NCBI Taxonomy" id="1825666"/>
    <lineage>
        <taxon>Eukaryota</taxon>
        <taxon>Fungi</taxon>
        <taxon>Dikarya</taxon>
        <taxon>Ascomycota</taxon>
        <taxon>Pezizomycotina</taxon>
        <taxon>Sordariomycetes</taxon>
        <taxon>Sordariomycetidae</taxon>
        <taxon>Phyllachorales</taxon>
        <taxon>Phyllachoraceae</taxon>
        <taxon>Phyllachora</taxon>
    </lineage>
</organism>
<dbReference type="PROSITE" id="PS00027">
    <property type="entry name" value="HOMEOBOX_1"/>
    <property type="match status" value="1"/>
</dbReference>
<feature type="region of interest" description="Disordered" evidence="7">
    <location>
        <begin position="146"/>
        <end position="267"/>
    </location>
</feature>
<evidence type="ECO:0000256" key="6">
    <source>
        <dbReference type="RuleBase" id="RU000682"/>
    </source>
</evidence>
<dbReference type="Pfam" id="PF00046">
    <property type="entry name" value="Homeodomain"/>
    <property type="match status" value="1"/>
</dbReference>
<dbReference type="GO" id="GO:0005634">
    <property type="term" value="C:nucleus"/>
    <property type="evidence" value="ECO:0007669"/>
    <property type="project" value="UniProtKB-SubCell"/>
</dbReference>
<accession>A0AAD9MD29</accession>
<feature type="compositionally biased region" description="Polar residues" evidence="7">
    <location>
        <begin position="438"/>
        <end position="452"/>
    </location>
</feature>
<evidence type="ECO:0000256" key="4">
    <source>
        <dbReference type="ARBA" id="ARBA00023242"/>
    </source>
</evidence>
<keyword evidence="3 5" id="KW-0371">Homeobox</keyword>
<evidence type="ECO:0000256" key="3">
    <source>
        <dbReference type="ARBA" id="ARBA00023155"/>
    </source>
</evidence>
<evidence type="ECO:0000256" key="7">
    <source>
        <dbReference type="SAM" id="MobiDB-lite"/>
    </source>
</evidence>
<dbReference type="PANTHER" id="PTHR24323">
    <property type="entry name" value="CEH-10 HOMEODOMAIN-CONTAINING HOMOLOG"/>
    <property type="match status" value="1"/>
</dbReference>
<comment type="subcellular location">
    <subcellularLocation>
        <location evidence="1 5 6">Nucleus</location>
    </subcellularLocation>
</comment>
<feature type="compositionally biased region" description="Low complexity" evidence="7">
    <location>
        <begin position="154"/>
        <end position="177"/>
    </location>
</feature>
<feature type="region of interest" description="Disordered" evidence="7">
    <location>
        <begin position="286"/>
        <end position="356"/>
    </location>
</feature>
<proteinExistence type="predicted"/>
<keyword evidence="2 5" id="KW-0238">DNA-binding</keyword>